<accession>A0A1I7WM26</accession>
<keyword evidence="1" id="KW-1185">Reference proteome</keyword>
<reference evidence="2" key="1">
    <citation type="submission" date="2016-11" db="UniProtKB">
        <authorList>
            <consortium name="WormBaseParasite"/>
        </authorList>
    </citation>
    <scope>IDENTIFICATION</scope>
</reference>
<dbReference type="Proteomes" id="UP000095283">
    <property type="component" value="Unplaced"/>
</dbReference>
<organism evidence="1 2">
    <name type="scientific">Heterorhabditis bacteriophora</name>
    <name type="common">Entomopathogenic nematode worm</name>
    <dbReference type="NCBI Taxonomy" id="37862"/>
    <lineage>
        <taxon>Eukaryota</taxon>
        <taxon>Metazoa</taxon>
        <taxon>Ecdysozoa</taxon>
        <taxon>Nematoda</taxon>
        <taxon>Chromadorea</taxon>
        <taxon>Rhabditida</taxon>
        <taxon>Rhabditina</taxon>
        <taxon>Rhabditomorpha</taxon>
        <taxon>Strongyloidea</taxon>
        <taxon>Heterorhabditidae</taxon>
        <taxon>Heterorhabditis</taxon>
    </lineage>
</organism>
<evidence type="ECO:0000313" key="2">
    <source>
        <dbReference type="WBParaSite" id="Hba_06187"/>
    </source>
</evidence>
<protein>
    <submittedName>
        <fullName evidence="2">DUF4604 domain-containing protein</fullName>
    </submittedName>
</protein>
<name>A0A1I7WM26_HETBA</name>
<dbReference type="WBParaSite" id="Hba_06187">
    <property type="protein sequence ID" value="Hba_06187"/>
    <property type="gene ID" value="Hba_06187"/>
</dbReference>
<sequence length="164" mass="18895">MRMELIAGNIKQINSNIRATAIATLDKKGKQSMLRQLDFEYDELHVIEPASLPSAKDYIDTHEVDPQSESETDMISNNVITEELDDNVSTKTEFSYKNMVNNKLKVDSTVNEFIETNKKRIREGEKRKMESLKGQVESEAKIVGDHIIDDNDDQNRFHDLFNFI</sequence>
<proteinExistence type="predicted"/>
<dbReference type="AlphaFoldDB" id="A0A1I7WM26"/>
<evidence type="ECO:0000313" key="1">
    <source>
        <dbReference type="Proteomes" id="UP000095283"/>
    </source>
</evidence>